<dbReference type="CDD" id="cd00477">
    <property type="entry name" value="FTHFS"/>
    <property type="match status" value="1"/>
</dbReference>
<dbReference type="HAMAP" id="MF_01543">
    <property type="entry name" value="FTHFS"/>
    <property type="match status" value="1"/>
</dbReference>
<dbReference type="UniPathway" id="UPA00193"/>
<evidence type="ECO:0000256" key="3">
    <source>
        <dbReference type="ARBA" id="ARBA00022563"/>
    </source>
</evidence>
<dbReference type="Gene3D" id="3.10.410.10">
    <property type="entry name" value="Formyltetrahydrofolate synthetase, domain 3"/>
    <property type="match status" value="1"/>
</dbReference>
<evidence type="ECO:0000256" key="5">
    <source>
        <dbReference type="ARBA" id="ARBA00022741"/>
    </source>
</evidence>
<dbReference type="FunFam" id="3.40.50.300:FF:000245">
    <property type="entry name" value="C-1-tetrahydrofolate synthase, cytoplasmic"/>
    <property type="match status" value="1"/>
</dbReference>
<evidence type="ECO:0000256" key="6">
    <source>
        <dbReference type="ARBA" id="ARBA00022840"/>
    </source>
</evidence>
<proteinExistence type="inferred from homology"/>
<evidence type="ECO:0000256" key="2">
    <source>
        <dbReference type="ARBA" id="ARBA00011738"/>
    </source>
</evidence>
<dbReference type="Gene3D" id="3.40.50.300">
    <property type="entry name" value="P-loop containing nucleotide triphosphate hydrolases"/>
    <property type="match status" value="2"/>
</dbReference>
<organism evidence="8">
    <name type="scientific">uncultured Chloroflexota bacterium</name>
    <dbReference type="NCBI Taxonomy" id="166587"/>
    <lineage>
        <taxon>Bacteria</taxon>
        <taxon>Bacillati</taxon>
        <taxon>Chloroflexota</taxon>
        <taxon>environmental samples</taxon>
    </lineage>
</organism>
<dbReference type="FunFam" id="3.10.410.10:FF:000001">
    <property type="entry name" value="Putative formate--tetrahydrofolate ligase"/>
    <property type="match status" value="1"/>
</dbReference>
<dbReference type="GO" id="GO:0004329">
    <property type="term" value="F:formate-tetrahydrofolate ligase activity"/>
    <property type="evidence" value="ECO:0007669"/>
    <property type="project" value="UniProtKB-UniRule"/>
</dbReference>
<dbReference type="Gene3D" id="1.10.8.770">
    <property type="match status" value="1"/>
</dbReference>
<evidence type="ECO:0000313" key="8">
    <source>
        <dbReference type="EMBL" id="CAI78554.1"/>
    </source>
</evidence>
<protein>
    <recommendedName>
        <fullName evidence="7">Formate--tetrahydrofolate ligase</fullName>
        <ecNumber evidence="7">6.3.4.3</ecNumber>
    </recommendedName>
    <alternativeName>
        <fullName evidence="7">Formyltetrahydrofolate synthetase</fullName>
        <shortName evidence="7">FHS</shortName>
        <shortName evidence="7">FTHFS</shortName>
    </alternativeName>
</protein>
<dbReference type="GO" id="GO:0005524">
    <property type="term" value="F:ATP binding"/>
    <property type="evidence" value="ECO:0007669"/>
    <property type="project" value="UniProtKB-UniRule"/>
</dbReference>
<dbReference type="PROSITE" id="PS00721">
    <property type="entry name" value="FTHFS_1"/>
    <property type="match status" value="1"/>
</dbReference>
<dbReference type="EMBL" id="AJ937764">
    <property type="protein sequence ID" value="CAI78554.1"/>
    <property type="molecule type" value="Genomic_DNA"/>
</dbReference>
<name>Q2Z011_9CHLR</name>
<dbReference type="GO" id="GO:0035999">
    <property type="term" value="P:tetrahydrofolate interconversion"/>
    <property type="evidence" value="ECO:0007669"/>
    <property type="project" value="UniProtKB-UniRule"/>
</dbReference>
<evidence type="ECO:0000256" key="4">
    <source>
        <dbReference type="ARBA" id="ARBA00022598"/>
    </source>
</evidence>
<sequence>MSNKKGLRPFTPLKLNLLSPVPSDIEIAQAADIKLITQVAEEAGLLPAELELYGNYKAKVRLEVLERLKDVPDGKYIDVTAITPTPLGEGKSTTMMGLSQALGAHLGKNVITCIRQPSQGPTFGIKGGAAGGGYSQVIPMEDFNLHLTGDIHAITAANNLLAAALDARMFHEARQPDDDKLFNALCPADKQGNRSFSPSMLRRIKKLGIDKTDPADLTAEERKRFARLDIDPDSITWRRVVDTNDRFLREITVGQGPEEKGMTRVTGFDITVASEIMAILALTTDLADMRERMGKIVIGTNRAGEAVTAEDLGVAGAMTVLMKDAIKPTLMQSLEGTPVFVHAGPFANIAHGQSSIIADKIALKLADYVVTESGFGADIGMEKFMDIKCRYSGLVPHVVVMVATVRALKMHGGGPRVVAGKPLDSAYTDENLDLLRAGLGNLQHHIKNALSYGVTVVVAVNSFASDTKAEVDLVRQAAMEAGAEDSVVCTHWMEGGKGATKLAEAVVKAAEKPSNFRFLYPLDISIKEKIETICKKIYGADGVEYSPEAEAKIELYTRLGFDKLPLCMAKTHLSLSHDPSLKGVPKGFTVPINDIRASVGAGFLYPLLGTMRTMPGLPTRPVFYDVDLDLETGRVVGLF</sequence>
<dbReference type="InterPro" id="IPR000559">
    <property type="entry name" value="Formate_THF_ligase"/>
</dbReference>
<reference evidence="8" key="1">
    <citation type="journal article" date="2005" name="Environ. Microbiol.">
        <title>Lateral gene transfer and phylogenetic assignment of environmental fosmid clones.</title>
        <authorList>
            <person name="Nesbo C.L."/>
            <person name="Boucher Y."/>
            <person name="Dlutek M."/>
            <person name="Doolittle F.W."/>
        </authorList>
    </citation>
    <scope>NUCLEOTIDE SEQUENCE</scope>
</reference>
<dbReference type="FunFam" id="3.40.50.300:FF:001123">
    <property type="entry name" value="C-1-tetrahydrofolate synthase, cytoplasmic isoform X2"/>
    <property type="match status" value="1"/>
</dbReference>
<dbReference type="EC" id="6.3.4.3" evidence="7"/>
<keyword evidence="4 7" id="KW-0436">Ligase</keyword>
<evidence type="ECO:0000256" key="7">
    <source>
        <dbReference type="HAMAP-Rule" id="MF_01543"/>
    </source>
</evidence>
<keyword evidence="5 7" id="KW-0547">Nucleotide-binding</keyword>
<accession>Q2Z011</accession>
<comment type="similarity">
    <text evidence="7">Belongs to the formate--tetrahydrofolate ligase family.</text>
</comment>
<feature type="binding site" evidence="7">
    <location>
        <begin position="85"/>
        <end position="92"/>
    </location>
    <ligand>
        <name>ATP</name>
        <dbReference type="ChEBI" id="CHEBI:30616"/>
    </ligand>
</feature>
<dbReference type="InterPro" id="IPR027417">
    <property type="entry name" value="P-loop_NTPase"/>
</dbReference>
<comment type="subunit">
    <text evidence="2">Homodimer.</text>
</comment>
<keyword evidence="3 7" id="KW-0554">One-carbon metabolism</keyword>
<keyword evidence="6 7" id="KW-0067">ATP-binding</keyword>
<comment type="catalytic activity">
    <reaction evidence="7">
        <text>(6S)-5,6,7,8-tetrahydrofolate + formate + ATP = (6R)-10-formyltetrahydrofolate + ADP + phosphate</text>
        <dbReference type="Rhea" id="RHEA:20221"/>
        <dbReference type="ChEBI" id="CHEBI:15740"/>
        <dbReference type="ChEBI" id="CHEBI:30616"/>
        <dbReference type="ChEBI" id="CHEBI:43474"/>
        <dbReference type="ChEBI" id="CHEBI:57453"/>
        <dbReference type="ChEBI" id="CHEBI:195366"/>
        <dbReference type="ChEBI" id="CHEBI:456216"/>
        <dbReference type="EC" id="6.3.4.3"/>
    </reaction>
</comment>
<gene>
    <name evidence="8" type="primary">MIS1</name>
    <name evidence="7" type="synonym">fhs</name>
</gene>
<dbReference type="SUPFAM" id="SSF52540">
    <property type="entry name" value="P-loop containing nucleoside triphosphate hydrolases"/>
    <property type="match status" value="1"/>
</dbReference>
<comment type="pathway">
    <text evidence="1 7">One-carbon metabolism; tetrahydrofolate interconversion.</text>
</comment>
<dbReference type="AlphaFoldDB" id="Q2Z011"/>
<dbReference type="Pfam" id="PF01268">
    <property type="entry name" value="FTHFS"/>
    <property type="match status" value="1"/>
</dbReference>
<dbReference type="InterPro" id="IPR020628">
    <property type="entry name" value="Formate_THF_ligase_CS"/>
</dbReference>
<dbReference type="PROSITE" id="PS00722">
    <property type="entry name" value="FTHFS_2"/>
    <property type="match status" value="1"/>
</dbReference>
<evidence type="ECO:0000256" key="1">
    <source>
        <dbReference type="ARBA" id="ARBA00004777"/>
    </source>
</evidence>